<name>A0A392WG47_9FABA</name>
<protein>
    <submittedName>
        <fullName evidence="1">Uncharacterized protein</fullName>
    </submittedName>
</protein>
<keyword evidence="2" id="KW-1185">Reference proteome</keyword>
<sequence>GVYGVIRSEVCSEVYVLKPSVCDSE</sequence>
<reference evidence="1 2" key="1">
    <citation type="journal article" date="2018" name="Front. Plant Sci.">
        <title>Red Clover (Trifolium pratense) and Zigzag Clover (T. medium) - A Picture of Genomic Similarities and Differences.</title>
        <authorList>
            <person name="Dluhosova J."/>
            <person name="Istvanek J."/>
            <person name="Nedelnik J."/>
            <person name="Repkova J."/>
        </authorList>
    </citation>
    <scope>NUCLEOTIDE SEQUENCE [LARGE SCALE GENOMIC DNA]</scope>
    <source>
        <strain evidence="2">cv. 10/8</strain>
        <tissue evidence="1">Leaf</tissue>
    </source>
</reference>
<proteinExistence type="predicted"/>
<accession>A0A392WG47</accession>
<dbReference type="Proteomes" id="UP000265520">
    <property type="component" value="Unassembled WGS sequence"/>
</dbReference>
<dbReference type="AlphaFoldDB" id="A0A392WG47"/>
<feature type="non-terminal residue" evidence="1">
    <location>
        <position position="1"/>
    </location>
</feature>
<evidence type="ECO:0000313" key="1">
    <source>
        <dbReference type="EMBL" id="MCI97210.1"/>
    </source>
</evidence>
<comment type="caution">
    <text evidence="1">The sequence shown here is derived from an EMBL/GenBank/DDBJ whole genome shotgun (WGS) entry which is preliminary data.</text>
</comment>
<evidence type="ECO:0000313" key="2">
    <source>
        <dbReference type="Proteomes" id="UP000265520"/>
    </source>
</evidence>
<dbReference type="EMBL" id="LXQA011436010">
    <property type="protein sequence ID" value="MCI97210.1"/>
    <property type="molecule type" value="Genomic_DNA"/>
</dbReference>
<organism evidence="1 2">
    <name type="scientific">Trifolium medium</name>
    <dbReference type="NCBI Taxonomy" id="97028"/>
    <lineage>
        <taxon>Eukaryota</taxon>
        <taxon>Viridiplantae</taxon>
        <taxon>Streptophyta</taxon>
        <taxon>Embryophyta</taxon>
        <taxon>Tracheophyta</taxon>
        <taxon>Spermatophyta</taxon>
        <taxon>Magnoliopsida</taxon>
        <taxon>eudicotyledons</taxon>
        <taxon>Gunneridae</taxon>
        <taxon>Pentapetalae</taxon>
        <taxon>rosids</taxon>
        <taxon>fabids</taxon>
        <taxon>Fabales</taxon>
        <taxon>Fabaceae</taxon>
        <taxon>Papilionoideae</taxon>
        <taxon>50 kb inversion clade</taxon>
        <taxon>NPAAA clade</taxon>
        <taxon>Hologalegina</taxon>
        <taxon>IRL clade</taxon>
        <taxon>Trifolieae</taxon>
        <taxon>Trifolium</taxon>
    </lineage>
</organism>